<dbReference type="AlphaFoldDB" id="A0A921R4B7"/>
<dbReference type="Proteomes" id="UP000807115">
    <property type="component" value="Chromosome 4"/>
</dbReference>
<proteinExistence type="predicted"/>
<dbReference type="PANTHER" id="PTHR33270:SF24">
    <property type="entry name" value="EXPRESSED PROTEIN"/>
    <property type="match status" value="1"/>
</dbReference>
<evidence type="ECO:0000259" key="2">
    <source>
        <dbReference type="Pfam" id="PF23156"/>
    </source>
</evidence>
<comment type="caution">
    <text evidence="3">The sequence shown here is derived from an EMBL/GenBank/DDBJ whole genome shotgun (WGS) entry which is preliminary data.</text>
</comment>
<sequence length="236" mass="26239">MPPSLAPPPPPAADHKAWPRQQRHAEKKKKKAEGSPAPRRASFHGRGTSEQEEQQRQQRDHHLLRQRPRTHPDLLLLAGVRERGFRRAGVVHATTTTTDAAVPWGSIRAAPSKALVTVAVQRSMWPLHVMAGAEWRVADLVAAAVGLYVREGRRPLLPSADPSAFGLHYSQFSLESLDPEEKLMELEGRSFFLCPRATAAPSTRPATEASKATPTSADRQNMLPPWLSFMHFWPLL</sequence>
<feature type="region of interest" description="Disordered" evidence="1">
    <location>
        <begin position="1"/>
        <end position="70"/>
    </location>
</feature>
<evidence type="ECO:0000256" key="1">
    <source>
        <dbReference type="SAM" id="MobiDB-lite"/>
    </source>
</evidence>
<dbReference type="InterPro" id="IPR055482">
    <property type="entry name" value="DUF7054"/>
</dbReference>
<feature type="compositionally biased region" description="Basic residues" evidence="1">
    <location>
        <begin position="21"/>
        <end position="31"/>
    </location>
</feature>
<dbReference type="PANTHER" id="PTHR33270">
    <property type="entry name" value="BNAC05G50380D PROTEIN"/>
    <property type="match status" value="1"/>
</dbReference>
<accession>A0A921R4B7</accession>
<evidence type="ECO:0000313" key="4">
    <source>
        <dbReference type="Proteomes" id="UP000807115"/>
    </source>
</evidence>
<gene>
    <name evidence="3" type="ORF">BDA96_04G174200</name>
</gene>
<feature type="compositionally biased region" description="Basic and acidic residues" evidence="1">
    <location>
        <begin position="47"/>
        <end position="63"/>
    </location>
</feature>
<feature type="compositionally biased region" description="Pro residues" evidence="1">
    <location>
        <begin position="1"/>
        <end position="12"/>
    </location>
</feature>
<protein>
    <recommendedName>
        <fullName evidence="2">DUF7054 domain-containing protein</fullName>
    </recommendedName>
</protein>
<reference evidence="3" key="1">
    <citation type="journal article" date="2019" name="BMC Genomics">
        <title>A new reference genome for Sorghum bicolor reveals high levels of sequence similarity between sweet and grain genotypes: implications for the genetics of sugar metabolism.</title>
        <authorList>
            <person name="Cooper E.A."/>
            <person name="Brenton Z.W."/>
            <person name="Flinn B.S."/>
            <person name="Jenkins J."/>
            <person name="Shu S."/>
            <person name="Flowers D."/>
            <person name="Luo F."/>
            <person name="Wang Y."/>
            <person name="Xia P."/>
            <person name="Barry K."/>
            <person name="Daum C."/>
            <person name="Lipzen A."/>
            <person name="Yoshinaga Y."/>
            <person name="Schmutz J."/>
            <person name="Saski C."/>
            <person name="Vermerris W."/>
            <person name="Kresovich S."/>
        </authorList>
    </citation>
    <scope>NUCLEOTIDE SEQUENCE</scope>
</reference>
<feature type="domain" description="DUF7054" evidence="2">
    <location>
        <begin position="111"/>
        <end position="194"/>
    </location>
</feature>
<name>A0A921R4B7_SORBI</name>
<dbReference type="Pfam" id="PF23156">
    <property type="entry name" value="DUF7054"/>
    <property type="match status" value="1"/>
</dbReference>
<dbReference type="InterPro" id="IPR040358">
    <property type="entry name" value="At4g22758-like"/>
</dbReference>
<dbReference type="EMBL" id="CM027683">
    <property type="protein sequence ID" value="KAG0533221.1"/>
    <property type="molecule type" value="Genomic_DNA"/>
</dbReference>
<reference evidence="3" key="2">
    <citation type="submission" date="2020-10" db="EMBL/GenBank/DDBJ databases">
        <authorList>
            <person name="Cooper E.A."/>
            <person name="Brenton Z.W."/>
            <person name="Flinn B.S."/>
            <person name="Jenkins J."/>
            <person name="Shu S."/>
            <person name="Flowers D."/>
            <person name="Luo F."/>
            <person name="Wang Y."/>
            <person name="Xia P."/>
            <person name="Barry K."/>
            <person name="Daum C."/>
            <person name="Lipzen A."/>
            <person name="Yoshinaga Y."/>
            <person name="Schmutz J."/>
            <person name="Saski C."/>
            <person name="Vermerris W."/>
            <person name="Kresovich S."/>
        </authorList>
    </citation>
    <scope>NUCLEOTIDE SEQUENCE</scope>
</reference>
<evidence type="ECO:0000313" key="3">
    <source>
        <dbReference type="EMBL" id="KAG0533221.1"/>
    </source>
</evidence>
<organism evidence="3 4">
    <name type="scientific">Sorghum bicolor</name>
    <name type="common">Sorghum</name>
    <name type="synonym">Sorghum vulgare</name>
    <dbReference type="NCBI Taxonomy" id="4558"/>
    <lineage>
        <taxon>Eukaryota</taxon>
        <taxon>Viridiplantae</taxon>
        <taxon>Streptophyta</taxon>
        <taxon>Embryophyta</taxon>
        <taxon>Tracheophyta</taxon>
        <taxon>Spermatophyta</taxon>
        <taxon>Magnoliopsida</taxon>
        <taxon>Liliopsida</taxon>
        <taxon>Poales</taxon>
        <taxon>Poaceae</taxon>
        <taxon>PACMAD clade</taxon>
        <taxon>Panicoideae</taxon>
        <taxon>Andropogonodae</taxon>
        <taxon>Andropogoneae</taxon>
        <taxon>Sorghinae</taxon>
        <taxon>Sorghum</taxon>
    </lineage>
</organism>